<evidence type="ECO:0000259" key="2">
    <source>
        <dbReference type="Pfam" id="PF09834"/>
    </source>
</evidence>
<dbReference type="AlphaFoldDB" id="A0A382AUF8"/>
<feature type="transmembrane region" description="Helical" evidence="1">
    <location>
        <begin position="20"/>
        <end position="37"/>
    </location>
</feature>
<keyword evidence="1" id="KW-0812">Transmembrane</keyword>
<accession>A0A382AUF8</accession>
<protein>
    <recommendedName>
        <fullName evidence="2">DUF2061 domain-containing protein</fullName>
    </recommendedName>
</protein>
<reference evidence="3" key="1">
    <citation type="submission" date="2018-05" db="EMBL/GenBank/DDBJ databases">
        <authorList>
            <person name="Lanie J.A."/>
            <person name="Ng W.-L."/>
            <person name="Kazmierczak K.M."/>
            <person name="Andrzejewski T.M."/>
            <person name="Davidsen T.M."/>
            <person name="Wayne K.J."/>
            <person name="Tettelin H."/>
            <person name="Glass J.I."/>
            <person name="Rusch D."/>
            <person name="Podicherti R."/>
            <person name="Tsui H.-C.T."/>
            <person name="Winkler M.E."/>
        </authorList>
    </citation>
    <scope>NUCLEOTIDE SEQUENCE</scope>
</reference>
<organism evidence="3">
    <name type="scientific">marine metagenome</name>
    <dbReference type="NCBI Taxonomy" id="408172"/>
    <lineage>
        <taxon>unclassified sequences</taxon>
        <taxon>metagenomes</taxon>
        <taxon>ecological metagenomes</taxon>
    </lineage>
</organism>
<name>A0A382AUF8_9ZZZZ</name>
<proteinExistence type="predicted"/>
<dbReference type="EMBL" id="UINC01026714">
    <property type="protein sequence ID" value="SVB04663.1"/>
    <property type="molecule type" value="Genomic_DNA"/>
</dbReference>
<gene>
    <name evidence="3" type="ORF">METZ01_LOCUS157517</name>
</gene>
<dbReference type="Pfam" id="PF09834">
    <property type="entry name" value="DUF2061"/>
    <property type="match status" value="1"/>
</dbReference>
<evidence type="ECO:0000313" key="3">
    <source>
        <dbReference type="EMBL" id="SVB04663.1"/>
    </source>
</evidence>
<dbReference type="InterPro" id="IPR018638">
    <property type="entry name" value="DUF2061_membrane"/>
</dbReference>
<feature type="domain" description="DUF2061" evidence="2">
    <location>
        <begin position="16"/>
        <end position="67"/>
    </location>
</feature>
<keyword evidence="1" id="KW-0472">Membrane</keyword>
<sequence length="84" mass="9555">MKTEPTEYRESHLLSLLKAFSWRIVATATTAMIAYVITGEIEVAVMIGSIEFFAKFSIYYGHERFWQLVPRGAIRRIAGSVAKQ</sequence>
<keyword evidence="1" id="KW-1133">Transmembrane helix</keyword>
<evidence type="ECO:0000256" key="1">
    <source>
        <dbReference type="SAM" id="Phobius"/>
    </source>
</evidence>